<feature type="domain" description="Pectinesterase inhibitor" evidence="5">
    <location>
        <begin position="180"/>
        <end position="320"/>
    </location>
</feature>
<sequence>MASRQSSMVFFPLVVIAFTFPLISQVLGNTDPQTQGLIDRVCHQMEDYGFCNNVYQAQLKGGSSDMRGLAQIAQEQAQNNATQIRFSIMDLLGRTTDQSLKDALTECQTAYNTIIDQFQQAWFYFSKLESYQEVLNLEKITPRLLGSCISSFDTPAHPPNPLVEQNREQRILITMALPLIDRICRSLEDYGFCYKVFNDNLEGHARNMQGLGEIAQLQALFNATNIHLFIMRLYNSIPTGPEKKALEKCMNAYSVVSNQFQIGLLLFEQGRYRDMLDTERITPQAQSSCSTTFITQPSPENLLIERNREMRILIGMAITTCLDLRQHMQHL</sequence>
<evidence type="ECO:0000313" key="6">
    <source>
        <dbReference type="EMBL" id="OWM72403.1"/>
    </source>
</evidence>
<evidence type="ECO:0000256" key="1">
    <source>
        <dbReference type="ARBA" id="ARBA00022729"/>
    </source>
</evidence>
<evidence type="ECO:0000256" key="4">
    <source>
        <dbReference type="SAM" id="SignalP"/>
    </source>
</evidence>
<dbReference type="InterPro" id="IPR034086">
    <property type="entry name" value="PMEI_plant"/>
</dbReference>
<dbReference type="PANTHER" id="PTHR36710:SF1">
    <property type="entry name" value="F14J9.2 PROTEIN"/>
    <property type="match status" value="1"/>
</dbReference>
<dbReference type="AlphaFoldDB" id="A0A218WIL4"/>
<dbReference type="CDD" id="cd15797">
    <property type="entry name" value="PMEI"/>
    <property type="match status" value="2"/>
</dbReference>
<evidence type="ECO:0000259" key="5">
    <source>
        <dbReference type="SMART" id="SM00856"/>
    </source>
</evidence>
<dbReference type="InterPro" id="IPR035513">
    <property type="entry name" value="Invertase/methylesterase_inhib"/>
</dbReference>
<dbReference type="NCBIfam" id="TIGR01614">
    <property type="entry name" value="PME_inhib"/>
    <property type="match status" value="2"/>
</dbReference>
<dbReference type="Pfam" id="PF04043">
    <property type="entry name" value="PMEI"/>
    <property type="match status" value="1"/>
</dbReference>
<dbReference type="Proteomes" id="UP000197138">
    <property type="component" value="Unassembled WGS sequence"/>
</dbReference>
<dbReference type="GO" id="GO:0046910">
    <property type="term" value="F:pectinesterase inhibitor activity"/>
    <property type="evidence" value="ECO:0007669"/>
    <property type="project" value="InterPro"/>
</dbReference>
<protein>
    <recommendedName>
        <fullName evidence="5">Pectinesterase inhibitor domain-containing protein</fullName>
    </recommendedName>
</protein>
<reference evidence="7" key="1">
    <citation type="journal article" date="2017" name="Plant J.">
        <title>The pomegranate (Punica granatum L.) genome and the genomics of punicalagin biosynthesis.</title>
        <authorList>
            <person name="Qin G."/>
            <person name="Xu C."/>
            <person name="Ming R."/>
            <person name="Tang H."/>
            <person name="Guyot R."/>
            <person name="Kramer E.M."/>
            <person name="Hu Y."/>
            <person name="Yi X."/>
            <person name="Qi Y."/>
            <person name="Xu X."/>
            <person name="Gao Z."/>
            <person name="Pan H."/>
            <person name="Jian J."/>
            <person name="Tian Y."/>
            <person name="Yue Z."/>
            <person name="Xu Y."/>
        </authorList>
    </citation>
    <scope>NUCLEOTIDE SEQUENCE [LARGE SCALE GENOMIC DNA]</scope>
    <source>
        <strain evidence="7">cv. Dabenzi</strain>
    </source>
</reference>
<dbReference type="SUPFAM" id="SSF101148">
    <property type="entry name" value="Plant invertase/pectin methylesterase inhibitor"/>
    <property type="match status" value="2"/>
</dbReference>
<evidence type="ECO:0000256" key="3">
    <source>
        <dbReference type="ARBA" id="ARBA00038471"/>
    </source>
</evidence>
<feature type="chain" id="PRO_5012826778" description="Pectinesterase inhibitor domain-containing protein" evidence="4">
    <location>
        <begin position="29"/>
        <end position="331"/>
    </location>
</feature>
<proteinExistence type="inferred from homology"/>
<dbReference type="SMART" id="SM00856">
    <property type="entry name" value="PMEI"/>
    <property type="match status" value="2"/>
</dbReference>
<keyword evidence="1 4" id="KW-0732">Signal</keyword>
<dbReference type="PANTHER" id="PTHR36710">
    <property type="entry name" value="PECTINESTERASE INHIBITOR-LIKE"/>
    <property type="match status" value="1"/>
</dbReference>
<dbReference type="EMBL" id="MTKT01004293">
    <property type="protein sequence ID" value="OWM72403.1"/>
    <property type="molecule type" value="Genomic_DNA"/>
</dbReference>
<keyword evidence="2" id="KW-1015">Disulfide bond</keyword>
<feature type="domain" description="Pectinesterase inhibitor" evidence="5">
    <location>
        <begin position="33"/>
        <end position="179"/>
    </location>
</feature>
<dbReference type="Gene3D" id="1.20.140.40">
    <property type="entry name" value="Invertase/pectin methylesterase inhibitor family protein"/>
    <property type="match status" value="2"/>
</dbReference>
<dbReference type="InterPro" id="IPR006501">
    <property type="entry name" value="Pectinesterase_inhib_dom"/>
</dbReference>
<accession>A0A218WIL4</accession>
<dbReference type="InterPro" id="IPR052421">
    <property type="entry name" value="PCW_Enzyme_Inhibitor"/>
</dbReference>
<feature type="signal peptide" evidence="4">
    <location>
        <begin position="1"/>
        <end position="28"/>
    </location>
</feature>
<evidence type="ECO:0000313" key="7">
    <source>
        <dbReference type="Proteomes" id="UP000197138"/>
    </source>
</evidence>
<comment type="caution">
    <text evidence="6">The sequence shown here is derived from an EMBL/GenBank/DDBJ whole genome shotgun (WGS) entry which is preliminary data.</text>
</comment>
<comment type="similarity">
    <text evidence="3">Belongs to the PMEI family.</text>
</comment>
<organism evidence="6 7">
    <name type="scientific">Punica granatum</name>
    <name type="common">Pomegranate</name>
    <dbReference type="NCBI Taxonomy" id="22663"/>
    <lineage>
        <taxon>Eukaryota</taxon>
        <taxon>Viridiplantae</taxon>
        <taxon>Streptophyta</taxon>
        <taxon>Embryophyta</taxon>
        <taxon>Tracheophyta</taxon>
        <taxon>Spermatophyta</taxon>
        <taxon>Magnoliopsida</taxon>
        <taxon>eudicotyledons</taxon>
        <taxon>Gunneridae</taxon>
        <taxon>Pentapetalae</taxon>
        <taxon>rosids</taxon>
        <taxon>malvids</taxon>
        <taxon>Myrtales</taxon>
        <taxon>Lythraceae</taxon>
        <taxon>Punica</taxon>
    </lineage>
</organism>
<name>A0A218WIL4_PUNGR</name>
<evidence type="ECO:0000256" key="2">
    <source>
        <dbReference type="ARBA" id="ARBA00023157"/>
    </source>
</evidence>
<gene>
    <name evidence="6" type="ORF">CDL15_Pgr018288</name>
</gene>